<feature type="coiled-coil region" evidence="1">
    <location>
        <begin position="310"/>
        <end position="361"/>
    </location>
</feature>
<organism evidence="3 4">
    <name type="scientific">Eimeria acervulina</name>
    <name type="common">Coccidian parasite</name>
    <dbReference type="NCBI Taxonomy" id="5801"/>
    <lineage>
        <taxon>Eukaryota</taxon>
        <taxon>Sar</taxon>
        <taxon>Alveolata</taxon>
        <taxon>Apicomplexa</taxon>
        <taxon>Conoidasida</taxon>
        <taxon>Coccidia</taxon>
        <taxon>Eucoccidiorida</taxon>
        <taxon>Eimeriorina</taxon>
        <taxon>Eimeriidae</taxon>
        <taxon>Eimeria</taxon>
    </lineage>
</organism>
<accession>U6GJI3</accession>
<feature type="region of interest" description="Disordered" evidence="2">
    <location>
        <begin position="78"/>
        <end position="99"/>
    </location>
</feature>
<dbReference type="AlphaFoldDB" id="U6GJI3"/>
<dbReference type="VEuPathDB" id="ToxoDB:EAH_00014880"/>
<protein>
    <submittedName>
        <fullName evidence="3">Uncharacterized protein</fullName>
    </submittedName>
</protein>
<evidence type="ECO:0000313" key="3">
    <source>
        <dbReference type="EMBL" id="CDI80396.1"/>
    </source>
</evidence>
<evidence type="ECO:0000256" key="2">
    <source>
        <dbReference type="SAM" id="MobiDB-lite"/>
    </source>
</evidence>
<proteinExistence type="predicted"/>
<keyword evidence="1" id="KW-0175">Coiled coil</keyword>
<feature type="region of interest" description="Disordered" evidence="2">
    <location>
        <begin position="1"/>
        <end position="50"/>
    </location>
</feature>
<dbReference type="OMA" id="CSHTIEE"/>
<evidence type="ECO:0000256" key="1">
    <source>
        <dbReference type="SAM" id="Coils"/>
    </source>
</evidence>
<reference evidence="3" key="2">
    <citation type="submission" date="2013-10" db="EMBL/GenBank/DDBJ databases">
        <authorList>
            <person name="Aslett M."/>
        </authorList>
    </citation>
    <scope>NUCLEOTIDE SEQUENCE</scope>
    <source>
        <strain evidence="3">Houghton</strain>
    </source>
</reference>
<sequence>MEASAGEEQKDMLSEAPRGAPLFASTPKRSSWLSSSSNNNSSSSSTAAAAAAAATAAAGPVCSPQRAHCSHTIEEIRARLKPRIQSGGGGGSGVSTAAPSFESLPISPSLLRQRLQSDGAVAAAAAASASAADSPRSSNSSIAATAAAAAAAAVAEPSVSVHREEETPSFRSYGLDPLDSLMRRRQTAAAAAAATATSAAAAAAGLNRTATQLDAADAKSCLLMLHELLEAAEAHRQQSVKEAQRLRGFNSDLCLLLQQANSREQQIFIELAANRSLLAEAHNKILLLERSAEEAAASLRTQRDTFAERLQVVEAELARCTRENEQLRQQQAANEASLRELAAIRESHGAIEREKKQLQSELEAQAVASSRLLNDRIELQGQLHRLQAQLQEVETPGVSLKQQDSMKQRMLGNTSFIEETDEDSTARVLLLLQQFAAEVSPHLGDNERHELLEQQLLQQGAAKGILEAFQQLRAEKNEFHGYALELLNRLDALGLTGPPRANSQGNPEAAAGAAAAAAAAAPSGAAAATADAGFAAVCAAPDGVSDSVGTSSSSSSSSLDMAAAQMQQEQQQQQETVSC</sequence>
<feature type="region of interest" description="Disordered" evidence="2">
    <location>
        <begin position="544"/>
        <end position="579"/>
    </location>
</feature>
<reference evidence="3" key="1">
    <citation type="submission" date="2013-10" db="EMBL/GenBank/DDBJ databases">
        <title>Genomic analysis of the causative agents of coccidiosis in chickens.</title>
        <authorList>
            <person name="Reid A.J."/>
            <person name="Blake D."/>
            <person name="Billington K."/>
            <person name="Browne H."/>
            <person name="Dunn M."/>
            <person name="Hung S."/>
            <person name="Kawahara F."/>
            <person name="Miranda-Saavedra D."/>
            <person name="Mourier T."/>
            <person name="Nagra H."/>
            <person name="Otto T.D."/>
            <person name="Rawlings N."/>
            <person name="Sanchez A."/>
            <person name="Sanders M."/>
            <person name="Subramaniam C."/>
            <person name="Tay Y."/>
            <person name="Dear P."/>
            <person name="Doerig C."/>
            <person name="Gruber A."/>
            <person name="Parkinson J."/>
            <person name="Shirley M."/>
            <person name="Wan K.L."/>
            <person name="Berriman M."/>
            <person name="Tomley F."/>
            <person name="Pain A."/>
        </authorList>
    </citation>
    <scope>NUCLEOTIDE SEQUENCE</scope>
    <source>
        <strain evidence="3">Houghton</strain>
    </source>
</reference>
<gene>
    <name evidence="3" type="ORF">EAH_00014880</name>
</gene>
<feature type="compositionally biased region" description="Low complexity" evidence="2">
    <location>
        <begin position="34"/>
        <end position="50"/>
    </location>
</feature>
<feature type="region of interest" description="Disordered" evidence="2">
    <location>
        <begin position="155"/>
        <end position="174"/>
    </location>
</feature>
<name>U6GJI3_EIMAC</name>
<dbReference type="OrthoDB" id="348366at2759"/>
<dbReference type="GeneID" id="25269558"/>
<dbReference type="EMBL" id="HG671199">
    <property type="protein sequence ID" value="CDI80396.1"/>
    <property type="molecule type" value="Genomic_DNA"/>
</dbReference>
<keyword evidence="4" id="KW-1185">Reference proteome</keyword>
<dbReference type="Proteomes" id="UP000018050">
    <property type="component" value="Unassembled WGS sequence"/>
</dbReference>
<dbReference type="RefSeq" id="XP_013249648.1">
    <property type="nucleotide sequence ID" value="XM_013394194.1"/>
</dbReference>
<evidence type="ECO:0000313" key="4">
    <source>
        <dbReference type="Proteomes" id="UP000018050"/>
    </source>
</evidence>